<name>A0A915JNA2_ROMCU</name>
<organism evidence="4 5">
    <name type="scientific">Romanomermis culicivorax</name>
    <name type="common">Nematode worm</name>
    <dbReference type="NCBI Taxonomy" id="13658"/>
    <lineage>
        <taxon>Eukaryota</taxon>
        <taxon>Metazoa</taxon>
        <taxon>Ecdysozoa</taxon>
        <taxon>Nematoda</taxon>
        <taxon>Enoplea</taxon>
        <taxon>Dorylaimia</taxon>
        <taxon>Mermithida</taxon>
        <taxon>Mermithoidea</taxon>
        <taxon>Mermithidae</taxon>
        <taxon>Romanomermis</taxon>
    </lineage>
</organism>
<proteinExistence type="predicted"/>
<feature type="domain" description="THIF-type NAD/FAD binding fold" evidence="2">
    <location>
        <begin position="264"/>
        <end position="357"/>
    </location>
</feature>
<dbReference type="PANTHER" id="PTHR10953:SF3">
    <property type="entry name" value="UBIQUITIN-LIKE MODIFIER-ACTIVATING ENZYME ATG7"/>
    <property type="match status" value="1"/>
</dbReference>
<dbReference type="InterPro" id="IPR000594">
    <property type="entry name" value="ThiF_NAD_FAD-bd"/>
</dbReference>
<dbReference type="GO" id="GO:0000407">
    <property type="term" value="C:phagophore assembly site"/>
    <property type="evidence" value="ECO:0007669"/>
    <property type="project" value="TreeGrafter"/>
</dbReference>
<dbReference type="GO" id="GO:0019778">
    <property type="term" value="F:Atg12 activating enzyme activity"/>
    <property type="evidence" value="ECO:0007669"/>
    <property type="project" value="TreeGrafter"/>
</dbReference>
<evidence type="ECO:0000313" key="5">
    <source>
        <dbReference type="WBParaSite" id="nRc.2.0.1.t27567-RA"/>
    </source>
</evidence>
<dbReference type="GO" id="GO:0000045">
    <property type="term" value="P:autophagosome assembly"/>
    <property type="evidence" value="ECO:0007669"/>
    <property type="project" value="TreeGrafter"/>
</dbReference>
<keyword evidence="1" id="KW-1133">Transmembrane helix</keyword>
<dbReference type="InterPro" id="IPR035985">
    <property type="entry name" value="Ubiquitin-activating_enz"/>
</dbReference>
<keyword evidence="1" id="KW-0472">Membrane</keyword>
<keyword evidence="4" id="KW-1185">Reference proteome</keyword>
<dbReference type="WBParaSite" id="nRc.2.0.1.t27567-RA">
    <property type="protein sequence ID" value="nRc.2.0.1.t27567-RA"/>
    <property type="gene ID" value="nRc.2.0.1.g27567"/>
</dbReference>
<dbReference type="InterPro" id="IPR045886">
    <property type="entry name" value="ThiF/MoeB/HesA"/>
</dbReference>
<dbReference type="Pfam" id="PF16420">
    <property type="entry name" value="ATG7_N"/>
    <property type="match status" value="1"/>
</dbReference>
<dbReference type="InterPro" id="IPR042522">
    <property type="entry name" value="Atg7_N_1"/>
</dbReference>
<dbReference type="Pfam" id="PF00899">
    <property type="entry name" value="ThiF"/>
    <property type="match status" value="1"/>
</dbReference>
<dbReference type="SUPFAM" id="SSF69572">
    <property type="entry name" value="Activating enzymes of the ubiquitin-like proteins"/>
    <property type="match status" value="1"/>
</dbReference>
<evidence type="ECO:0000256" key="1">
    <source>
        <dbReference type="SAM" id="Phobius"/>
    </source>
</evidence>
<dbReference type="PANTHER" id="PTHR10953">
    <property type="entry name" value="UBIQUITIN-ACTIVATING ENZYME E1"/>
    <property type="match status" value="1"/>
</dbReference>
<accession>A0A915JNA2</accession>
<feature type="domain" description="Ubiquitin-like modifier-activating enzyme Atg7 N-terminal" evidence="3">
    <location>
        <begin position="5"/>
        <end position="249"/>
    </location>
</feature>
<dbReference type="OMA" id="RQIWDAI"/>
<dbReference type="Gene3D" id="3.40.140.70">
    <property type="entry name" value="Ubiquitin-like modifier-activating enzyme ATG7 N-terminal domain"/>
    <property type="match status" value="1"/>
</dbReference>
<dbReference type="GO" id="GO:0006995">
    <property type="term" value="P:cellular response to nitrogen starvation"/>
    <property type="evidence" value="ECO:0007669"/>
    <property type="project" value="TreeGrafter"/>
</dbReference>
<reference evidence="5" key="1">
    <citation type="submission" date="2022-11" db="UniProtKB">
        <authorList>
            <consortium name="WormBaseParasite"/>
        </authorList>
    </citation>
    <scope>IDENTIFICATION</scope>
</reference>
<dbReference type="Proteomes" id="UP000887565">
    <property type="component" value="Unplaced"/>
</dbReference>
<dbReference type="GO" id="GO:0034727">
    <property type="term" value="P:piecemeal microautophagy of the nucleus"/>
    <property type="evidence" value="ECO:0007669"/>
    <property type="project" value="TreeGrafter"/>
</dbReference>
<dbReference type="GO" id="GO:0019779">
    <property type="term" value="F:Atg8 activating enzyme activity"/>
    <property type="evidence" value="ECO:0007669"/>
    <property type="project" value="TreeGrafter"/>
</dbReference>
<evidence type="ECO:0000259" key="3">
    <source>
        <dbReference type="Pfam" id="PF16420"/>
    </source>
</evidence>
<dbReference type="Gene3D" id="3.40.50.720">
    <property type="entry name" value="NAD(P)-binding Rossmann-like Domain"/>
    <property type="match status" value="1"/>
</dbReference>
<protein>
    <submittedName>
        <fullName evidence="5">Ubiquitin-like modifier-activating enzyme ATG7</fullName>
    </submittedName>
</protein>
<dbReference type="GO" id="GO:0000422">
    <property type="term" value="P:autophagy of mitochondrion"/>
    <property type="evidence" value="ECO:0007669"/>
    <property type="project" value="TreeGrafter"/>
</dbReference>
<sequence>MKDNKRKSIHTYDFCGELILFNKLNDFKGFDKKTILDEYGRRIMASIVSGTALTNPSTLNTFFVLAFAVIKDLKKYHYYYWFAFPAIGLLSGLKCHKIDKVTDLYDNKDMKDLTSCIVDRKFSSFAFIVEIGFENGRKTFNCRPFESFKSFRTNEKIHLGFCDPSHDSKTPGWPLRNLLAAWSYYTCAASISVLCWRQCSKNGVASFEDSIILTLAYGKFESSDFKTYGWERNEHGLLAPRFLNLSRSMDPRRLADEALTLNLRLMRWRLIPELNLDTIFQISCLIFGVGTLGCNVARCLLGWGVRTITLIDDGSVSFSNPVRQTLYNFEDCISSTGKSKAHVAVEALKKIFPNVSVFYQLPGLDPAERYGARPGPDCFDKLNDTAIPPCEAFYSTLRKEAISEEDYEMCKKYWVTNQMQILKDFLVFYNLCDVVPFLEEQLNLGFCFKWVMLDTNR</sequence>
<dbReference type="GO" id="GO:0032446">
    <property type="term" value="P:protein modification by small protein conjugation"/>
    <property type="evidence" value="ECO:0007669"/>
    <property type="project" value="TreeGrafter"/>
</dbReference>
<dbReference type="AlphaFoldDB" id="A0A915JNA2"/>
<evidence type="ECO:0000259" key="2">
    <source>
        <dbReference type="Pfam" id="PF00899"/>
    </source>
</evidence>
<evidence type="ECO:0000313" key="4">
    <source>
        <dbReference type="Proteomes" id="UP000887565"/>
    </source>
</evidence>
<feature type="transmembrane region" description="Helical" evidence="1">
    <location>
        <begin position="43"/>
        <end position="70"/>
    </location>
</feature>
<keyword evidence="1" id="KW-0812">Transmembrane</keyword>
<dbReference type="InterPro" id="IPR032197">
    <property type="entry name" value="Atg7_N"/>
</dbReference>